<feature type="compositionally biased region" description="Polar residues" evidence="1">
    <location>
        <begin position="9"/>
        <end position="21"/>
    </location>
</feature>
<protein>
    <recommendedName>
        <fullName evidence="2">DUF6593 domain-containing protein</fullName>
    </recommendedName>
</protein>
<feature type="region of interest" description="Disordered" evidence="1">
    <location>
        <begin position="1"/>
        <end position="21"/>
    </location>
</feature>
<evidence type="ECO:0000259" key="2">
    <source>
        <dbReference type="Pfam" id="PF20236"/>
    </source>
</evidence>
<evidence type="ECO:0000256" key="1">
    <source>
        <dbReference type="SAM" id="MobiDB-lite"/>
    </source>
</evidence>
<evidence type="ECO:0000313" key="4">
    <source>
        <dbReference type="Proteomes" id="UP000076738"/>
    </source>
</evidence>
<accession>A0A167NTB4</accession>
<dbReference type="InterPro" id="IPR046528">
    <property type="entry name" value="DUF6593"/>
</dbReference>
<dbReference type="OrthoDB" id="10433611at2759"/>
<dbReference type="EMBL" id="KV417277">
    <property type="protein sequence ID" value="KZO98051.1"/>
    <property type="molecule type" value="Genomic_DNA"/>
</dbReference>
<evidence type="ECO:0000313" key="3">
    <source>
        <dbReference type="EMBL" id="KZO98051.1"/>
    </source>
</evidence>
<dbReference type="Pfam" id="PF20236">
    <property type="entry name" value="DUF6593"/>
    <property type="match status" value="1"/>
</dbReference>
<proteinExistence type="predicted"/>
<gene>
    <name evidence="3" type="ORF">CALVIDRAFT_52781</name>
</gene>
<keyword evidence="4" id="KW-1185">Reference proteome</keyword>
<dbReference type="Proteomes" id="UP000076738">
    <property type="component" value="Unassembled WGS sequence"/>
</dbReference>
<sequence>MPQVLYRGTSESPQKSQGSDSLIDNDVEHLQFSISRNEPFDMCFTHKGSDLVYKASRAARVCRITCSTNGRSREVATIYWHKNDVRTTKVKFAGQASMYLEDFLRSVNDAGLEHRFNANRRVLHASFTKEQFIVCLPEWARRCANRPQLTDFDGTVLGCDSRVPVGLLRRRVPNTFHISADTLDVMDHVFVAYICMERARRETEAGMQSKSYSEAWQTSPGLLSFDGPWAEVM</sequence>
<organism evidence="3 4">
    <name type="scientific">Calocera viscosa (strain TUFC12733)</name>
    <dbReference type="NCBI Taxonomy" id="1330018"/>
    <lineage>
        <taxon>Eukaryota</taxon>
        <taxon>Fungi</taxon>
        <taxon>Dikarya</taxon>
        <taxon>Basidiomycota</taxon>
        <taxon>Agaricomycotina</taxon>
        <taxon>Dacrymycetes</taxon>
        <taxon>Dacrymycetales</taxon>
        <taxon>Dacrymycetaceae</taxon>
        <taxon>Calocera</taxon>
    </lineage>
</organism>
<feature type="domain" description="DUF6593" evidence="2">
    <location>
        <begin position="45"/>
        <end position="202"/>
    </location>
</feature>
<name>A0A167NTB4_CALVF</name>
<dbReference type="AlphaFoldDB" id="A0A167NTB4"/>
<reference evidence="3 4" key="1">
    <citation type="journal article" date="2016" name="Mol. Biol. Evol.">
        <title>Comparative Genomics of Early-Diverging Mushroom-Forming Fungi Provides Insights into the Origins of Lignocellulose Decay Capabilities.</title>
        <authorList>
            <person name="Nagy L.G."/>
            <person name="Riley R."/>
            <person name="Tritt A."/>
            <person name="Adam C."/>
            <person name="Daum C."/>
            <person name="Floudas D."/>
            <person name="Sun H."/>
            <person name="Yadav J.S."/>
            <person name="Pangilinan J."/>
            <person name="Larsson K.H."/>
            <person name="Matsuura K."/>
            <person name="Barry K."/>
            <person name="Labutti K."/>
            <person name="Kuo R."/>
            <person name="Ohm R.A."/>
            <person name="Bhattacharya S.S."/>
            <person name="Shirouzu T."/>
            <person name="Yoshinaga Y."/>
            <person name="Martin F.M."/>
            <person name="Grigoriev I.V."/>
            <person name="Hibbett D.S."/>
        </authorList>
    </citation>
    <scope>NUCLEOTIDE SEQUENCE [LARGE SCALE GENOMIC DNA]</scope>
    <source>
        <strain evidence="3 4">TUFC12733</strain>
    </source>
</reference>